<evidence type="ECO:0000313" key="2">
    <source>
        <dbReference type="Proteomes" id="UP001372834"/>
    </source>
</evidence>
<reference evidence="1 2" key="1">
    <citation type="submission" date="2023-10" db="EMBL/GenBank/DDBJ databases">
        <title>Genomes of two closely related lineages of the louse Polyplax serrata with different host specificities.</title>
        <authorList>
            <person name="Martinu J."/>
            <person name="Tarabai H."/>
            <person name="Stefka J."/>
            <person name="Hypsa V."/>
        </authorList>
    </citation>
    <scope>NUCLEOTIDE SEQUENCE [LARGE SCALE GENOMIC DNA]</scope>
    <source>
        <strain evidence="1">HR10_N</strain>
    </source>
</reference>
<evidence type="ECO:0000313" key="1">
    <source>
        <dbReference type="EMBL" id="KAK6625521.1"/>
    </source>
</evidence>
<dbReference type="Proteomes" id="UP001372834">
    <property type="component" value="Unassembled WGS sequence"/>
</dbReference>
<dbReference type="EMBL" id="JAWJWE010000037">
    <property type="protein sequence ID" value="KAK6625521.1"/>
    <property type="molecule type" value="Genomic_DNA"/>
</dbReference>
<accession>A0AAN8PXQ3</accession>
<proteinExistence type="predicted"/>
<name>A0AAN8PXQ3_POLSC</name>
<organism evidence="1 2">
    <name type="scientific">Polyplax serrata</name>
    <name type="common">Common mouse louse</name>
    <dbReference type="NCBI Taxonomy" id="468196"/>
    <lineage>
        <taxon>Eukaryota</taxon>
        <taxon>Metazoa</taxon>
        <taxon>Ecdysozoa</taxon>
        <taxon>Arthropoda</taxon>
        <taxon>Hexapoda</taxon>
        <taxon>Insecta</taxon>
        <taxon>Pterygota</taxon>
        <taxon>Neoptera</taxon>
        <taxon>Paraneoptera</taxon>
        <taxon>Psocodea</taxon>
        <taxon>Troctomorpha</taxon>
        <taxon>Phthiraptera</taxon>
        <taxon>Anoplura</taxon>
        <taxon>Polyplacidae</taxon>
        <taxon>Polyplax</taxon>
    </lineage>
</organism>
<sequence>MTRRYARVPTSGHTPTEAYALSLTIPLPLTTDELFFLGVQDSCCPSVSKKAEKDDPSLILLKKKDTTGSGSIFLLLTS</sequence>
<protein>
    <submittedName>
        <fullName evidence="1">Uncharacterized protein</fullName>
    </submittedName>
</protein>
<gene>
    <name evidence="1" type="ORF">RUM43_005820</name>
</gene>
<dbReference type="AlphaFoldDB" id="A0AAN8PXQ3"/>
<comment type="caution">
    <text evidence="1">The sequence shown here is derived from an EMBL/GenBank/DDBJ whole genome shotgun (WGS) entry which is preliminary data.</text>
</comment>